<feature type="compositionally biased region" description="Polar residues" evidence="7">
    <location>
        <begin position="205"/>
        <end position="214"/>
    </location>
</feature>
<comment type="similarity">
    <text evidence="1">Belongs to the HTATSF1 family.</text>
</comment>
<keyword evidence="4 6" id="KW-0694">RNA-binding</keyword>
<feature type="region of interest" description="Disordered" evidence="7">
    <location>
        <begin position="229"/>
        <end position="291"/>
    </location>
</feature>
<evidence type="ECO:0000256" key="2">
    <source>
        <dbReference type="ARBA" id="ARBA00022664"/>
    </source>
</evidence>
<dbReference type="PROSITE" id="PS50102">
    <property type="entry name" value="RRM"/>
    <property type="match status" value="2"/>
</dbReference>
<reference evidence="9 10" key="1">
    <citation type="submission" date="2014-11" db="EMBL/GenBank/DDBJ databases">
        <authorList>
            <person name="Zhu J."/>
            <person name="Qi W."/>
            <person name="Song R."/>
        </authorList>
    </citation>
    <scope>NUCLEOTIDE SEQUENCE [LARGE SCALE GENOMIC DNA]</scope>
</reference>
<evidence type="ECO:0000313" key="10">
    <source>
        <dbReference type="Proteomes" id="UP000041254"/>
    </source>
</evidence>
<dbReference type="SMART" id="SM00360">
    <property type="entry name" value="RRM"/>
    <property type="match status" value="2"/>
</dbReference>
<dbReference type="SMART" id="SM00361">
    <property type="entry name" value="RRM_1"/>
    <property type="match status" value="1"/>
</dbReference>
<feature type="domain" description="RRM" evidence="8">
    <location>
        <begin position="305"/>
        <end position="391"/>
    </location>
</feature>
<dbReference type="InParanoid" id="A0A0G4FAT5"/>
<dbReference type="Pfam" id="PF14237">
    <property type="entry name" value="GYF_2"/>
    <property type="match status" value="1"/>
</dbReference>
<proteinExistence type="inferred from homology"/>
<dbReference type="CDD" id="cd12281">
    <property type="entry name" value="RRM1_TatSF1_like"/>
    <property type="match status" value="1"/>
</dbReference>
<dbReference type="GO" id="GO:0000398">
    <property type="term" value="P:mRNA splicing, via spliceosome"/>
    <property type="evidence" value="ECO:0007669"/>
    <property type="project" value="InterPro"/>
</dbReference>
<accession>A0A0G4FAT5</accession>
<dbReference type="PANTHER" id="PTHR15608:SF0">
    <property type="entry name" value="HIV TAT-SPECIFIC FACTOR 1"/>
    <property type="match status" value="1"/>
</dbReference>
<evidence type="ECO:0000313" key="9">
    <source>
        <dbReference type="EMBL" id="CEM09729.1"/>
    </source>
</evidence>
<dbReference type="InterPro" id="IPR000504">
    <property type="entry name" value="RRM_dom"/>
</dbReference>
<dbReference type="FunFam" id="3.30.70.330:FF:000105">
    <property type="entry name" value="HIV Tat-specific factor 1 homolog"/>
    <property type="match status" value="1"/>
</dbReference>
<evidence type="ECO:0000256" key="3">
    <source>
        <dbReference type="ARBA" id="ARBA00022737"/>
    </source>
</evidence>
<dbReference type="GO" id="GO:0003723">
    <property type="term" value="F:RNA binding"/>
    <property type="evidence" value="ECO:0007669"/>
    <property type="project" value="UniProtKB-UniRule"/>
</dbReference>
<dbReference type="InterPro" id="IPR034393">
    <property type="entry name" value="TatSF1-like"/>
</dbReference>
<name>A0A0G4FAT5_VITBC</name>
<organism evidence="9 10">
    <name type="scientific">Vitrella brassicaformis (strain CCMP3155)</name>
    <dbReference type="NCBI Taxonomy" id="1169540"/>
    <lineage>
        <taxon>Eukaryota</taxon>
        <taxon>Sar</taxon>
        <taxon>Alveolata</taxon>
        <taxon>Colpodellida</taxon>
        <taxon>Vitrellaceae</taxon>
        <taxon>Vitrella</taxon>
    </lineage>
</organism>
<dbReference type="InterPro" id="IPR034392">
    <property type="entry name" value="TatSF1-like_RRM1"/>
</dbReference>
<keyword evidence="5" id="KW-0508">mRNA splicing</keyword>
<dbReference type="OrthoDB" id="10258585at2759"/>
<evidence type="ECO:0000256" key="5">
    <source>
        <dbReference type="ARBA" id="ARBA00023187"/>
    </source>
</evidence>
<keyword evidence="2" id="KW-0507">mRNA processing</keyword>
<feature type="region of interest" description="Disordered" evidence="7">
    <location>
        <begin position="534"/>
        <end position="682"/>
    </location>
</feature>
<keyword evidence="3" id="KW-0677">Repeat</keyword>
<dbReference type="PANTHER" id="PTHR15608">
    <property type="entry name" value="SPLICING FACTOR U2AF-ASSOCIATED PROTEIN 2"/>
    <property type="match status" value="1"/>
</dbReference>
<dbReference type="SUPFAM" id="SSF54928">
    <property type="entry name" value="RNA-binding domain, RBD"/>
    <property type="match status" value="2"/>
</dbReference>
<dbReference type="Gene3D" id="3.30.70.330">
    <property type="match status" value="2"/>
</dbReference>
<dbReference type="InterPro" id="IPR025640">
    <property type="entry name" value="GYF_2"/>
</dbReference>
<feature type="region of interest" description="Disordered" evidence="7">
    <location>
        <begin position="188"/>
        <end position="216"/>
    </location>
</feature>
<evidence type="ECO:0000256" key="4">
    <source>
        <dbReference type="ARBA" id="ARBA00022884"/>
    </source>
</evidence>
<feature type="compositionally biased region" description="Basic and acidic residues" evidence="7">
    <location>
        <begin position="260"/>
        <end position="277"/>
    </location>
</feature>
<dbReference type="Proteomes" id="UP000041254">
    <property type="component" value="Unassembled WGS sequence"/>
</dbReference>
<feature type="compositionally biased region" description="Basic residues" evidence="7">
    <location>
        <begin position="562"/>
        <end position="572"/>
    </location>
</feature>
<feature type="compositionally biased region" description="Basic residues" evidence="7">
    <location>
        <begin position="278"/>
        <end position="291"/>
    </location>
</feature>
<dbReference type="VEuPathDB" id="CryptoDB:Vbra_4339"/>
<feature type="compositionally biased region" description="Basic and acidic residues" evidence="7">
    <location>
        <begin position="612"/>
        <end position="626"/>
    </location>
</feature>
<dbReference type="InterPro" id="IPR035979">
    <property type="entry name" value="RBD_domain_sf"/>
</dbReference>
<dbReference type="InterPro" id="IPR003954">
    <property type="entry name" value="RRM_euk-type"/>
</dbReference>
<gene>
    <name evidence="9" type="ORF">Vbra_4339</name>
</gene>
<dbReference type="InterPro" id="IPR012677">
    <property type="entry name" value="Nucleotide-bd_a/b_plait_sf"/>
</dbReference>
<dbReference type="EMBL" id="CDMY01000395">
    <property type="protein sequence ID" value="CEM09729.1"/>
    <property type="molecule type" value="Genomic_DNA"/>
</dbReference>
<sequence length="682" mass="74331">MASETSPPPPSPAAAATASAAAADVANGDTTGTAAVWYFQSATDGTLTGPLSVEQIKHLYVENTIDGLTSVWRQGMSSWIPIAECEEIKPHLAQEDDEGELDEALLTTLVQKKKGQGPLITPPVAANTGARRVPLTEVDASQKYTDPEGESYVLDPADKTWRTFKEYEALYELQQLADEAGQITAAAAGGAQTNDNTATNNNTAPSTDAPQDTSAAAAATAAAKKATAASYSVADMTMPEAADEREEGEGEGGSEEGAESDDKKDKEGEPHDPEKEARKAKKRAYQERKKLKKQQGLWLKAKSNPNVYVSGLPEDVTMEELEETFKKAGVFKLDPDTSLPKIKIYHDDAGRAKGDALISYVKEESVGLAVKYLHESYLRPDCVICVKQAEFEPPPTEAAPPPEMQLKKRRIDRSKFMAVKNEQNRLLGWSDDTDDGSGRRIVLLKHMFSYQEAEEEDSAFYNELKEEVGEECSKWGPVDKVTPIERHPHGLVAVKFSNNEAAEAAIDALNGRNFAGRTIEAFFFDGKSDLKAHCLPPKSESQRAQQPAPTPPLFPQSAAAKAKQKPSRPRRGPPHELDHIGDSVVRNNGGAPVSPLAFLPEVPLFEEDEAKTEEMKAKEASDRQEELEAAPAPPPEGQPQPAAGQEERPKDWQEWLEDQSSDEDLKIEAEGEEGEDDTMDQE</sequence>
<feature type="compositionally biased region" description="Acidic residues" evidence="7">
    <location>
        <begin position="241"/>
        <end position="259"/>
    </location>
</feature>
<evidence type="ECO:0000259" key="8">
    <source>
        <dbReference type="PROSITE" id="PS50102"/>
    </source>
</evidence>
<evidence type="ECO:0000256" key="6">
    <source>
        <dbReference type="PROSITE-ProRule" id="PRU00176"/>
    </source>
</evidence>
<dbReference type="OMA" id="DGQWMVF"/>
<feature type="compositionally biased region" description="Low complexity" evidence="7">
    <location>
        <begin position="188"/>
        <end position="204"/>
    </location>
</feature>
<dbReference type="AlphaFoldDB" id="A0A0G4FAT5"/>
<evidence type="ECO:0000256" key="1">
    <source>
        <dbReference type="ARBA" id="ARBA00007747"/>
    </source>
</evidence>
<feature type="compositionally biased region" description="Acidic residues" evidence="7">
    <location>
        <begin position="670"/>
        <end position="682"/>
    </location>
</feature>
<feature type="domain" description="RRM" evidence="8">
    <location>
        <begin position="440"/>
        <end position="526"/>
    </location>
</feature>
<dbReference type="STRING" id="1169540.A0A0G4FAT5"/>
<dbReference type="GO" id="GO:0005684">
    <property type="term" value="C:U2-type spliceosomal complex"/>
    <property type="evidence" value="ECO:0007669"/>
    <property type="project" value="TreeGrafter"/>
</dbReference>
<keyword evidence="10" id="KW-1185">Reference proteome</keyword>
<protein>
    <recommendedName>
        <fullName evidence="8">RRM domain-containing protein</fullName>
    </recommendedName>
</protein>
<dbReference type="GO" id="GO:0005686">
    <property type="term" value="C:U2 snRNP"/>
    <property type="evidence" value="ECO:0007669"/>
    <property type="project" value="TreeGrafter"/>
</dbReference>
<dbReference type="Pfam" id="PF00076">
    <property type="entry name" value="RRM_1"/>
    <property type="match status" value="2"/>
</dbReference>
<evidence type="ECO:0000256" key="7">
    <source>
        <dbReference type="SAM" id="MobiDB-lite"/>
    </source>
</evidence>